<name>A0A915HWS2_ROMCU</name>
<keyword evidence="1" id="KW-1185">Reference proteome</keyword>
<accession>A0A915HWS2</accession>
<dbReference type="Gene3D" id="3.40.50.410">
    <property type="entry name" value="von Willebrand factor, type A domain"/>
    <property type="match status" value="1"/>
</dbReference>
<sequence>MEKLSSQPSPVGKATLSTNLLNVFTIPDPKFFEILGIRVAPYSYAVGMFDGHTKIIILFVDEKNSAKDYSKAVKEAEQEKITVLIVKFSKEENYPIHKKSNGEFIIDKRNKNYAKFASMLVEHIIAPEMLQIECNLVFDQSIGTIVN</sequence>
<dbReference type="InterPro" id="IPR036465">
    <property type="entry name" value="vWFA_dom_sf"/>
</dbReference>
<evidence type="ECO:0000313" key="2">
    <source>
        <dbReference type="WBParaSite" id="nRc.2.0.1.t05873-RA"/>
    </source>
</evidence>
<dbReference type="AlphaFoldDB" id="A0A915HWS2"/>
<protein>
    <submittedName>
        <fullName evidence="2">Uncharacterized protein</fullName>
    </submittedName>
</protein>
<organism evidence="1 2">
    <name type="scientific">Romanomermis culicivorax</name>
    <name type="common">Nematode worm</name>
    <dbReference type="NCBI Taxonomy" id="13658"/>
    <lineage>
        <taxon>Eukaryota</taxon>
        <taxon>Metazoa</taxon>
        <taxon>Ecdysozoa</taxon>
        <taxon>Nematoda</taxon>
        <taxon>Enoplea</taxon>
        <taxon>Dorylaimia</taxon>
        <taxon>Mermithida</taxon>
        <taxon>Mermithoidea</taxon>
        <taxon>Mermithidae</taxon>
        <taxon>Romanomermis</taxon>
    </lineage>
</organism>
<evidence type="ECO:0000313" key="1">
    <source>
        <dbReference type="Proteomes" id="UP000887565"/>
    </source>
</evidence>
<dbReference type="Proteomes" id="UP000887565">
    <property type="component" value="Unplaced"/>
</dbReference>
<reference evidence="2" key="1">
    <citation type="submission" date="2022-11" db="UniProtKB">
        <authorList>
            <consortium name="WormBaseParasite"/>
        </authorList>
    </citation>
    <scope>IDENTIFICATION</scope>
</reference>
<proteinExistence type="predicted"/>
<dbReference type="WBParaSite" id="nRc.2.0.1.t05873-RA">
    <property type="protein sequence ID" value="nRc.2.0.1.t05873-RA"/>
    <property type="gene ID" value="nRc.2.0.1.g05873"/>
</dbReference>